<feature type="region of interest" description="Disordered" evidence="2">
    <location>
        <begin position="23"/>
        <end position="70"/>
    </location>
</feature>
<dbReference type="InterPro" id="IPR019734">
    <property type="entry name" value="TPR_rpt"/>
</dbReference>
<organism evidence="3 4">
    <name type="scientific">Batrachochytrium salamandrivorans</name>
    <dbReference type="NCBI Taxonomy" id="1357716"/>
    <lineage>
        <taxon>Eukaryota</taxon>
        <taxon>Fungi</taxon>
        <taxon>Fungi incertae sedis</taxon>
        <taxon>Chytridiomycota</taxon>
        <taxon>Chytridiomycota incertae sedis</taxon>
        <taxon>Chytridiomycetes</taxon>
        <taxon>Rhizophydiales</taxon>
        <taxon>Rhizophydiales incertae sedis</taxon>
        <taxon>Batrachochytrium</taxon>
    </lineage>
</organism>
<keyword evidence="1" id="KW-0802">TPR repeat</keyword>
<feature type="compositionally biased region" description="Basic and acidic residues" evidence="2">
    <location>
        <begin position="49"/>
        <end position="61"/>
    </location>
</feature>
<name>A0ABQ8F573_9FUNG</name>
<dbReference type="Pfam" id="PF13432">
    <property type="entry name" value="TPR_16"/>
    <property type="match status" value="2"/>
</dbReference>
<evidence type="ECO:0000256" key="1">
    <source>
        <dbReference type="PROSITE-ProRule" id="PRU00339"/>
    </source>
</evidence>
<dbReference type="Gene3D" id="1.25.40.10">
    <property type="entry name" value="Tetratricopeptide repeat domain"/>
    <property type="match status" value="2"/>
</dbReference>
<dbReference type="InterPro" id="IPR011990">
    <property type="entry name" value="TPR-like_helical_dom_sf"/>
</dbReference>
<dbReference type="SUPFAM" id="SSF48452">
    <property type="entry name" value="TPR-like"/>
    <property type="match status" value="3"/>
</dbReference>
<comment type="caution">
    <text evidence="3">The sequence shown here is derived from an EMBL/GenBank/DDBJ whole genome shotgun (WGS) entry which is preliminary data.</text>
</comment>
<dbReference type="EMBL" id="JAFCIX010000390">
    <property type="protein sequence ID" value="KAH6592134.1"/>
    <property type="molecule type" value="Genomic_DNA"/>
</dbReference>
<dbReference type="PANTHER" id="PTHR23082">
    <property type="entry name" value="TRANSCRIPTION INITIATION FACTOR IIIC TFIIIC , POLYPEPTIDE 3-RELATED"/>
    <property type="match status" value="1"/>
</dbReference>
<reference evidence="3 4" key="1">
    <citation type="submission" date="2021-02" db="EMBL/GenBank/DDBJ databases">
        <title>Variation within the Batrachochytrium salamandrivorans European outbreak.</title>
        <authorList>
            <person name="Kelly M."/>
            <person name="Pasmans F."/>
            <person name="Shea T.P."/>
            <person name="Munoz J.F."/>
            <person name="Carranza S."/>
            <person name="Cuomo C.A."/>
            <person name="Martel A."/>
        </authorList>
    </citation>
    <scope>NUCLEOTIDE SEQUENCE [LARGE SCALE GENOMIC DNA]</scope>
    <source>
        <strain evidence="3 4">AMFP18/2</strain>
    </source>
</reference>
<evidence type="ECO:0000313" key="4">
    <source>
        <dbReference type="Proteomes" id="UP001648503"/>
    </source>
</evidence>
<feature type="repeat" description="TPR" evidence="1">
    <location>
        <begin position="607"/>
        <end position="640"/>
    </location>
</feature>
<dbReference type="Proteomes" id="UP001648503">
    <property type="component" value="Unassembled WGS sequence"/>
</dbReference>
<gene>
    <name evidence="3" type="ORF">BASA50_008279</name>
</gene>
<feature type="region of interest" description="Disordered" evidence="2">
    <location>
        <begin position="100"/>
        <end position="135"/>
    </location>
</feature>
<feature type="compositionally biased region" description="Acidic residues" evidence="2">
    <location>
        <begin position="172"/>
        <end position="194"/>
    </location>
</feature>
<dbReference type="SMART" id="SM00028">
    <property type="entry name" value="TPR"/>
    <property type="match status" value="10"/>
</dbReference>
<feature type="repeat" description="TPR" evidence="1">
    <location>
        <begin position="304"/>
        <end position="337"/>
    </location>
</feature>
<proteinExistence type="predicted"/>
<accession>A0ABQ8F573</accession>
<sequence>MEDQDEGQEPELSLPEFDIQKVISDLTDSPLPHHNSNPVHPQHSLLDFQDIHLDPSKDHPDTTPWDTSSFGEICPESPFDSTDVVHASLMPTPFDLLVDPTLIPNHRPDASGSKMSNRSENNSQIQDKQSYKQALEMSRTSGIDDLCLSLEDSEMDDGRLDKNILAHGFTEYDNEDDPDDYDDDDDDDDDDVPDEIGTQMNAAMGSAGSTHNYRQVLWEDNDALREIGEHLGESSDTLFTGKMGRHSRKNRIKKPKLTRSQAKIKIPDELQGTFGKANIAYAMGKHDEAIEFLYEIIRQAPNSQQAWATLAMVHEELGNKQKSLQSYLMAVHLSPKDIDLWKRLALMSEDMGDISQALYCLNKASRVDPDDLECKWSRSLILRDLGRLEQAIDGLQDILQIIPGNVDVVKELARIYVRLEDIPQAIGFFESLMDMDEAASFASMGKDGVDDDLGLNLQSEYDATINTSSDPKPTYRMGFEELNMLSELYIEVGEYEKAIAGIKQGITRLCGEPLELIDYDTDDEFLPSSGKNIVLPTELRTKLGICRLYLGDSELAQCHFSVLYASDIEMYSELFFDVAEAYMGCRKFSSALGVLECLTRNEPTNVSVTWSRMARCNHQLGNTDMAIKLYRKAIKSDPDDAEIKRSLAEIYEVMGNETLALEYFQEARHVEDALKQTKSDTSKRYPVSTSLMVVQNEEKRRQTRLAEDKNLARARALTRHHEILSNFKIFKDLSEVQVLDSLQKIDLLRSARKLMSRFQSCPLFYSTYRVRTFFEGTHSKPANGTVNPDTTLETENIVSTSRSSLTGMRDIDGSIVMEGLALDDWLGVFVKYAIIIAKDKKYDDAHAALTTVLDAVVFHQSKPKLAYIRTIMLYVAVYSRDYSKVSDICRTLAQSMPYSNDAYRLYCAMFTAGSAAVTLFASSPNLKYFTRQIRAIEGNTPAYGNLLTEYPLLHILHGHILSLGRVYNGAIEHYMCAYSASPDDPMVNFALGSAHLHRAMQRKSDSRHIHVIQGFTFLFRYAELRDKPFETDYNLGRAFHMLGLTHLAVPYYRKVVDEKQSQFSHWAAYNLSLIYISVGSYGLSQRILQQHCTFNSNASRG</sequence>
<keyword evidence="4" id="KW-1185">Reference proteome</keyword>
<evidence type="ECO:0000256" key="2">
    <source>
        <dbReference type="SAM" id="MobiDB-lite"/>
    </source>
</evidence>
<feature type="region of interest" description="Disordered" evidence="2">
    <location>
        <begin position="169"/>
        <end position="196"/>
    </location>
</feature>
<feature type="repeat" description="TPR" evidence="1">
    <location>
        <begin position="338"/>
        <end position="371"/>
    </location>
</feature>
<evidence type="ECO:0000313" key="3">
    <source>
        <dbReference type="EMBL" id="KAH6592134.1"/>
    </source>
</evidence>
<dbReference type="PROSITE" id="PS50005">
    <property type="entry name" value="TPR"/>
    <property type="match status" value="3"/>
</dbReference>
<dbReference type="InterPro" id="IPR039340">
    <property type="entry name" value="Tfc4/TFIIIC-102/Sfc4"/>
</dbReference>
<dbReference type="PANTHER" id="PTHR23082:SF0">
    <property type="entry name" value="GENERAL TRANSCRIPTION FACTOR 3C POLYPEPTIDE 3"/>
    <property type="match status" value="1"/>
</dbReference>
<protein>
    <submittedName>
        <fullName evidence="3">Uncharacterized protein</fullName>
    </submittedName>
</protein>
<feature type="compositionally biased region" description="Polar residues" evidence="2">
    <location>
        <begin position="113"/>
        <end position="132"/>
    </location>
</feature>